<evidence type="ECO:0000313" key="3">
    <source>
        <dbReference type="Proteomes" id="UP000585474"/>
    </source>
</evidence>
<dbReference type="PROSITE" id="PS50088">
    <property type="entry name" value="ANK_REPEAT"/>
    <property type="match status" value="1"/>
</dbReference>
<dbReference type="EMBL" id="BJWL01000017">
    <property type="protein sequence ID" value="GFZ04723.1"/>
    <property type="molecule type" value="Genomic_DNA"/>
</dbReference>
<accession>A0A7J0G1S7</accession>
<name>A0A7J0G1S7_9ERIC</name>
<keyword evidence="1" id="KW-0040">ANK repeat</keyword>
<organism evidence="2 3">
    <name type="scientific">Actinidia rufa</name>
    <dbReference type="NCBI Taxonomy" id="165716"/>
    <lineage>
        <taxon>Eukaryota</taxon>
        <taxon>Viridiplantae</taxon>
        <taxon>Streptophyta</taxon>
        <taxon>Embryophyta</taxon>
        <taxon>Tracheophyta</taxon>
        <taxon>Spermatophyta</taxon>
        <taxon>Magnoliopsida</taxon>
        <taxon>eudicotyledons</taxon>
        <taxon>Gunneridae</taxon>
        <taxon>Pentapetalae</taxon>
        <taxon>asterids</taxon>
        <taxon>Ericales</taxon>
        <taxon>Actinidiaceae</taxon>
        <taxon>Actinidia</taxon>
    </lineage>
</organism>
<dbReference type="InterPro" id="IPR002110">
    <property type="entry name" value="Ankyrin_rpt"/>
</dbReference>
<dbReference type="SMART" id="SM00248">
    <property type="entry name" value="ANK"/>
    <property type="match status" value="4"/>
</dbReference>
<evidence type="ECO:0000256" key="1">
    <source>
        <dbReference type="PROSITE-ProRule" id="PRU00023"/>
    </source>
</evidence>
<dbReference type="Proteomes" id="UP000585474">
    <property type="component" value="Unassembled WGS sequence"/>
</dbReference>
<gene>
    <name evidence="2" type="ORF">Acr_17g0002950</name>
</gene>
<dbReference type="Pfam" id="PF12796">
    <property type="entry name" value="Ank_2"/>
    <property type="match status" value="1"/>
</dbReference>
<dbReference type="InterPro" id="IPR036770">
    <property type="entry name" value="Ankyrin_rpt-contain_sf"/>
</dbReference>
<comment type="caution">
    <text evidence="2">The sequence shown here is derived from an EMBL/GenBank/DDBJ whole genome shotgun (WGS) entry which is preliminary data.</text>
</comment>
<keyword evidence="3" id="KW-1185">Reference proteome</keyword>
<dbReference type="AlphaFoldDB" id="A0A7J0G1S7"/>
<evidence type="ECO:0008006" key="4">
    <source>
        <dbReference type="Google" id="ProtNLM"/>
    </source>
</evidence>
<dbReference type="PANTHER" id="PTHR24121:SF15">
    <property type="entry name" value="ANKYRIN REPEAT PROTEIN"/>
    <property type="match status" value="1"/>
</dbReference>
<feature type="repeat" description="ANK" evidence="1">
    <location>
        <begin position="88"/>
        <end position="108"/>
    </location>
</feature>
<dbReference type="Gene3D" id="1.25.40.20">
    <property type="entry name" value="Ankyrin repeat-containing domain"/>
    <property type="match status" value="1"/>
</dbReference>
<sequence>MAGNPVAADIHPKKMLSNYALKGLWPEVVDIYKRHPVLHDAKITRTDDTALHMAVSSGKEDVVKKLVDIISKTGDVAEKKTLNVQNERGNTPLHLAAAMGNVEMCNLIANVDKGLITSIRNKENETPLFVAARNGKKDAFLCLHDLIIPSDAEYAKTVKDYPYCRSRDGQTILHVAIEGEYFGEKKDKSLQGTFVDEITFTRKHRQPSIVKDFDEENSPKSHPENYQTCINYYRVFSNFFKIFFRRNNQNKQADPKRHADPELDPEGQDEAMFTAGIEEEQPKPEPKDEEPEKEFTPMEKLVISIAGSQYSISKDIQAMRADLDKIAAIEVRRDMEGWQSPNTNIEPEWKNETAILLAAKNGITEMVEKILKTFPRAIDDTNTDGKKYSASCSGDQADAHIQAVAGFECGQRERLS</sequence>
<dbReference type="PROSITE" id="PS50297">
    <property type="entry name" value="ANK_REP_REGION"/>
    <property type="match status" value="1"/>
</dbReference>
<dbReference type="OrthoDB" id="1930691at2759"/>
<evidence type="ECO:0000313" key="2">
    <source>
        <dbReference type="EMBL" id="GFZ04723.1"/>
    </source>
</evidence>
<protein>
    <recommendedName>
        <fullName evidence="4">Ankyrin repeat family protein</fullName>
    </recommendedName>
</protein>
<dbReference type="PANTHER" id="PTHR24121">
    <property type="entry name" value="NO MECHANORECEPTOR POTENTIAL C, ISOFORM D-RELATED"/>
    <property type="match status" value="1"/>
</dbReference>
<reference evidence="2 3" key="1">
    <citation type="submission" date="2019-07" db="EMBL/GenBank/DDBJ databases">
        <title>De Novo Assembly of kiwifruit Actinidia rufa.</title>
        <authorList>
            <person name="Sugita-Konishi S."/>
            <person name="Sato K."/>
            <person name="Mori E."/>
            <person name="Abe Y."/>
            <person name="Kisaki G."/>
            <person name="Hamano K."/>
            <person name="Suezawa K."/>
            <person name="Otani M."/>
            <person name="Fukuda T."/>
            <person name="Manabe T."/>
            <person name="Gomi K."/>
            <person name="Tabuchi M."/>
            <person name="Akimitsu K."/>
            <person name="Kataoka I."/>
        </authorList>
    </citation>
    <scope>NUCLEOTIDE SEQUENCE [LARGE SCALE GENOMIC DNA]</scope>
    <source>
        <strain evidence="3">cv. Fuchu</strain>
    </source>
</reference>
<dbReference type="SUPFAM" id="SSF48403">
    <property type="entry name" value="Ankyrin repeat"/>
    <property type="match status" value="1"/>
</dbReference>
<proteinExistence type="predicted"/>